<dbReference type="KEGG" id="vg:64871944"/>
<protein>
    <submittedName>
        <fullName evidence="2">Uncharacterized protein</fullName>
    </submittedName>
</protein>
<keyword evidence="1" id="KW-0472">Membrane</keyword>
<organism evidence="2 3">
    <name type="scientific">Mycobacterium phage PP</name>
    <dbReference type="NCBI Taxonomy" id="2077134"/>
    <lineage>
        <taxon>Viruses</taxon>
        <taxon>Duplodnaviria</taxon>
        <taxon>Heunggongvirae</taxon>
        <taxon>Uroviricota</taxon>
        <taxon>Caudoviricetes</taxon>
        <taxon>Sagamiharavirus</taxon>
        <taxon>Sagamiharavirus PP</taxon>
    </lineage>
</organism>
<dbReference type="EMBL" id="AP018486">
    <property type="protein sequence ID" value="BBC53856.1"/>
    <property type="molecule type" value="Genomic_DNA"/>
</dbReference>
<evidence type="ECO:0000313" key="2">
    <source>
        <dbReference type="EMBL" id="BBC53856.1"/>
    </source>
</evidence>
<dbReference type="GeneID" id="64871944"/>
<keyword evidence="1" id="KW-1133">Transmembrane helix</keyword>
<accession>A0A2Z5XVH9</accession>
<evidence type="ECO:0000313" key="3">
    <source>
        <dbReference type="Proteomes" id="UP000250053"/>
    </source>
</evidence>
<sequence>MTVEQFTAAALVLWGICAFLSLWVDL</sequence>
<dbReference type="Proteomes" id="UP000250053">
    <property type="component" value="Segment"/>
</dbReference>
<keyword evidence="3" id="KW-1185">Reference proteome</keyword>
<proteinExistence type="predicted"/>
<dbReference type="RefSeq" id="YP_010062283.1">
    <property type="nucleotide sequence ID" value="NC_054792.1"/>
</dbReference>
<name>A0A2Z5XVH9_9CAUD</name>
<reference evidence="2 3" key="1">
    <citation type="submission" date="2018-01" db="EMBL/GenBank/DDBJ databases">
        <title>Genome sequence of Mycobacterium phage PP.</title>
        <authorList>
            <person name="Uchiyama J."/>
            <person name="Matsuzaki S."/>
        </authorList>
    </citation>
    <scope>NUCLEOTIDE SEQUENCE [LARGE SCALE GENOMIC DNA]</scope>
</reference>
<evidence type="ECO:0000256" key="1">
    <source>
        <dbReference type="SAM" id="Phobius"/>
    </source>
</evidence>
<feature type="transmembrane region" description="Helical" evidence="1">
    <location>
        <begin position="6"/>
        <end position="24"/>
    </location>
</feature>
<keyword evidence="1" id="KW-0812">Transmembrane</keyword>